<gene>
    <name evidence="8" type="ORF">C8N24_5571</name>
</gene>
<keyword evidence="5" id="KW-0804">Transcription</keyword>
<accession>A0A660L105</accession>
<dbReference type="GO" id="GO:0006352">
    <property type="term" value="P:DNA-templated transcription initiation"/>
    <property type="evidence" value="ECO:0007669"/>
    <property type="project" value="InterPro"/>
</dbReference>
<proteinExistence type="inferred from homology"/>
<evidence type="ECO:0000259" key="7">
    <source>
        <dbReference type="Pfam" id="PF08281"/>
    </source>
</evidence>
<feature type="domain" description="RNA polymerase sigma-70 region 2" evidence="6">
    <location>
        <begin position="26"/>
        <end position="92"/>
    </location>
</feature>
<dbReference type="Proteomes" id="UP000278962">
    <property type="component" value="Unassembled WGS sequence"/>
</dbReference>
<organism evidence="8 9">
    <name type="scientific">Solirubrobacter pauli</name>
    <dbReference type="NCBI Taxonomy" id="166793"/>
    <lineage>
        <taxon>Bacteria</taxon>
        <taxon>Bacillati</taxon>
        <taxon>Actinomycetota</taxon>
        <taxon>Thermoleophilia</taxon>
        <taxon>Solirubrobacterales</taxon>
        <taxon>Solirubrobacteraceae</taxon>
        <taxon>Solirubrobacter</taxon>
    </lineage>
</organism>
<dbReference type="NCBIfam" id="TIGR02937">
    <property type="entry name" value="sigma70-ECF"/>
    <property type="match status" value="1"/>
</dbReference>
<dbReference type="PANTHER" id="PTHR43133">
    <property type="entry name" value="RNA POLYMERASE ECF-TYPE SIGMA FACTO"/>
    <property type="match status" value="1"/>
</dbReference>
<evidence type="ECO:0000256" key="4">
    <source>
        <dbReference type="ARBA" id="ARBA00023125"/>
    </source>
</evidence>
<dbReference type="EMBL" id="RBIL01000002">
    <property type="protein sequence ID" value="RKQ87546.1"/>
    <property type="molecule type" value="Genomic_DNA"/>
</dbReference>
<dbReference type="InterPro" id="IPR036388">
    <property type="entry name" value="WH-like_DNA-bd_sf"/>
</dbReference>
<keyword evidence="3" id="KW-0731">Sigma factor</keyword>
<dbReference type="AlphaFoldDB" id="A0A660L105"/>
<dbReference type="SUPFAM" id="SSF88659">
    <property type="entry name" value="Sigma3 and sigma4 domains of RNA polymerase sigma factors"/>
    <property type="match status" value="1"/>
</dbReference>
<name>A0A660L105_9ACTN</name>
<evidence type="ECO:0000313" key="8">
    <source>
        <dbReference type="EMBL" id="RKQ87546.1"/>
    </source>
</evidence>
<reference evidence="8 9" key="1">
    <citation type="submission" date="2018-10" db="EMBL/GenBank/DDBJ databases">
        <title>Genomic Encyclopedia of Archaeal and Bacterial Type Strains, Phase II (KMG-II): from individual species to whole genera.</title>
        <authorList>
            <person name="Goeker M."/>
        </authorList>
    </citation>
    <scope>NUCLEOTIDE SEQUENCE [LARGE SCALE GENOMIC DNA]</scope>
    <source>
        <strain evidence="8 9">DSM 14954</strain>
    </source>
</reference>
<dbReference type="SUPFAM" id="SSF88946">
    <property type="entry name" value="Sigma2 domain of RNA polymerase sigma factors"/>
    <property type="match status" value="1"/>
</dbReference>
<sequence>MGDSDLEIDRALLRRARSEPEAFGEFYRRHIDWVMAFLSRRVEDPELVADLAAEAFARALIALPGLDLAKSVPNAWLFGIVNHQVHAYWKRGRVSRRAQKRLAMERHALDDDELAAIERLATEPVAVTLLGQLPEDQRDAVRSRVLDERSYQQIAVEQGVPEATIRKRVSRGLAQLRAQLGDDRDG</sequence>
<dbReference type="OrthoDB" id="5243867at2"/>
<keyword evidence="9" id="KW-1185">Reference proteome</keyword>
<dbReference type="InterPro" id="IPR013324">
    <property type="entry name" value="RNA_pol_sigma_r3/r4-like"/>
</dbReference>
<comment type="caution">
    <text evidence="8">The sequence shown here is derived from an EMBL/GenBank/DDBJ whole genome shotgun (WGS) entry which is preliminary data.</text>
</comment>
<evidence type="ECO:0000313" key="9">
    <source>
        <dbReference type="Proteomes" id="UP000278962"/>
    </source>
</evidence>
<dbReference type="Pfam" id="PF08281">
    <property type="entry name" value="Sigma70_r4_2"/>
    <property type="match status" value="1"/>
</dbReference>
<dbReference type="InterPro" id="IPR039425">
    <property type="entry name" value="RNA_pol_sigma-70-like"/>
</dbReference>
<feature type="domain" description="RNA polymerase sigma factor 70 region 4 type 2" evidence="7">
    <location>
        <begin position="128"/>
        <end position="176"/>
    </location>
</feature>
<dbReference type="PANTHER" id="PTHR43133:SF8">
    <property type="entry name" value="RNA POLYMERASE SIGMA FACTOR HI_1459-RELATED"/>
    <property type="match status" value="1"/>
</dbReference>
<comment type="similarity">
    <text evidence="1">Belongs to the sigma-70 factor family. ECF subfamily.</text>
</comment>
<dbReference type="InterPro" id="IPR013325">
    <property type="entry name" value="RNA_pol_sigma_r2"/>
</dbReference>
<dbReference type="CDD" id="cd06171">
    <property type="entry name" value="Sigma70_r4"/>
    <property type="match status" value="1"/>
</dbReference>
<keyword evidence="4" id="KW-0238">DNA-binding</keyword>
<dbReference type="RefSeq" id="WP_121256205.1">
    <property type="nucleotide sequence ID" value="NZ_RBIL01000002.1"/>
</dbReference>
<evidence type="ECO:0000256" key="1">
    <source>
        <dbReference type="ARBA" id="ARBA00010641"/>
    </source>
</evidence>
<dbReference type="InterPro" id="IPR014284">
    <property type="entry name" value="RNA_pol_sigma-70_dom"/>
</dbReference>
<evidence type="ECO:0000256" key="5">
    <source>
        <dbReference type="ARBA" id="ARBA00023163"/>
    </source>
</evidence>
<evidence type="ECO:0000259" key="6">
    <source>
        <dbReference type="Pfam" id="PF04542"/>
    </source>
</evidence>
<keyword evidence="2" id="KW-0805">Transcription regulation</keyword>
<dbReference type="InterPro" id="IPR013249">
    <property type="entry name" value="RNA_pol_sigma70_r4_t2"/>
</dbReference>
<dbReference type="Pfam" id="PF04542">
    <property type="entry name" value="Sigma70_r2"/>
    <property type="match status" value="1"/>
</dbReference>
<evidence type="ECO:0000256" key="3">
    <source>
        <dbReference type="ARBA" id="ARBA00023082"/>
    </source>
</evidence>
<dbReference type="Gene3D" id="1.10.1740.10">
    <property type="match status" value="1"/>
</dbReference>
<dbReference type="InterPro" id="IPR007627">
    <property type="entry name" value="RNA_pol_sigma70_r2"/>
</dbReference>
<dbReference type="Gene3D" id="1.10.10.10">
    <property type="entry name" value="Winged helix-like DNA-binding domain superfamily/Winged helix DNA-binding domain"/>
    <property type="match status" value="1"/>
</dbReference>
<evidence type="ECO:0000256" key="2">
    <source>
        <dbReference type="ARBA" id="ARBA00023015"/>
    </source>
</evidence>
<protein>
    <submittedName>
        <fullName evidence="8">RNA polymerase sigma-70 factor (ECF subfamily)</fullName>
    </submittedName>
</protein>
<dbReference type="GO" id="GO:0016987">
    <property type="term" value="F:sigma factor activity"/>
    <property type="evidence" value="ECO:0007669"/>
    <property type="project" value="UniProtKB-KW"/>
</dbReference>
<dbReference type="GO" id="GO:0003677">
    <property type="term" value="F:DNA binding"/>
    <property type="evidence" value="ECO:0007669"/>
    <property type="project" value="UniProtKB-KW"/>
</dbReference>